<keyword evidence="4 9" id="KW-0720">Serine protease</keyword>
<accession>A0A1A9WCH4</accession>
<feature type="domain" description="Peptidase S1" evidence="10">
    <location>
        <begin position="353"/>
        <end position="587"/>
    </location>
</feature>
<dbReference type="EnsemblMetazoa" id="GBRI014466-RA">
    <property type="protein sequence ID" value="GBRI014466-PA"/>
    <property type="gene ID" value="GBRI014466"/>
</dbReference>
<evidence type="ECO:0000256" key="6">
    <source>
        <dbReference type="ARBA" id="ARBA00057221"/>
    </source>
</evidence>
<dbReference type="CDD" id="cd00190">
    <property type="entry name" value="Tryp_SPc"/>
    <property type="match status" value="3"/>
</dbReference>
<proteinExistence type="predicted"/>
<dbReference type="PRINTS" id="PR00722">
    <property type="entry name" value="CHYMOTRYPSIN"/>
</dbReference>
<reference evidence="12" key="1">
    <citation type="submission" date="2014-03" db="EMBL/GenBank/DDBJ databases">
        <authorList>
            <person name="Aksoy S."/>
            <person name="Warren W."/>
            <person name="Wilson R.K."/>
        </authorList>
    </citation>
    <scope>NUCLEOTIDE SEQUENCE [LARGE SCALE GENOMIC DNA]</scope>
    <source>
        <strain evidence="12">IAEA</strain>
    </source>
</reference>
<dbReference type="PROSITE" id="PS50240">
    <property type="entry name" value="TRYPSIN_DOM"/>
    <property type="match status" value="3"/>
</dbReference>
<evidence type="ECO:0000313" key="12">
    <source>
        <dbReference type="Proteomes" id="UP000091820"/>
    </source>
</evidence>
<keyword evidence="2 9" id="KW-0645">Protease</keyword>
<dbReference type="InterPro" id="IPR033116">
    <property type="entry name" value="TRYPSIN_SER"/>
</dbReference>
<dbReference type="InterPro" id="IPR018114">
    <property type="entry name" value="TRYPSIN_HIS"/>
</dbReference>
<dbReference type="InterPro" id="IPR001314">
    <property type="entry name" value="Peptidase_S1A"/>
</dbReference>
<evidence type="ECO:0000313" key="11">
    <source>
        <dbReference type="EnsemblMetazoa" id="GBRI014466-PA"/>
    </source>
</evidence>
<dbReference type="GO" id="GO:0006508">
    <property type="term" value="P:proteolysis"/>
    <property type="evidence" value="ECO:0007669"/>
    <property type="project" value="UniProtKB-KW"/>
</dbReference>
<dbReference type="FunFam" id="2.40.10.10:FF:000036">
    <property type="entry name" value="Trypsin beta"/>
    <property type="match status" value="1"/>
</dbReference>
<dbReference type="InterPro" id="IPR043504">
    <property type="entry name" value="Peptidase_S1_PA_chymotrypsin"/>
</dbReference>
<feature type="domain" description="Peptidase S1" evidence="10">
    <location>
        <begin position="83"/>
        <end position="332"/>
    </location>
</feature>
<dbReference type="Proteomes" id="UP000091820">
    <property type="component" value="Unassembled WGS sequence"/>
</dbReference>
<evidence type="ECO:0000256" key="8">
    <source>
        <dbReference type="ARBA" id="ARBA00077177"/>
    </source>
</evidence>
<dbReference type="GO" id="GO:0004252">
    <property type="term" value="F:serine-type endopeptidase activity"/>
    <property type="evidence" value="ECO:0007669"/>
    <property type="project" value="InterPro"/>
</dbReference>
<keyword evidence="12" id="KW-1185">Reference proteome</keyword>
<evidence type="ECO:0000259" key="10">
    <source>
        <dbReference type="PROSITE" id="PS50240"/>
    </source>
</evidence>
<dbReference type="Gene3D" id="2.40.10.10">
    <property type="entry name" value="Trypsin-like serine proteases"/>
    <property type="match status" value="3"/>
</dbReference>
<dbReference type="VEuPathDB" id="VectorBase:GBRI014466"/>
<reference evidence="11" key="2">
    <citation type="submission" date="2020-05" db="UniProtKB">
        <authorList>
            <consortium name="EnsemblMetazoa"/>
        </authorList>
    </citation>
    <scope>IDENTIFICATION</scope>
    <source>
        <strain evidence="11">IAEA</strain>
    </source>
</reference>
<feature type="domain" description="Peptidase S1" evidence="10">
    <location>
        <begin position="653"/>
        <end position="881"/>
    </location>
</feature>
<name>A0A1A9WCH4_9MUSC</name>
<dbReference type="STRING" id="37001.A0A1A9WCH4"/>
<dbReference type="Pfam" id="PF00089">
    <property type="entry name" value="Trypsin"/>
    <property type="match status" value="3"/>
</dbReference>
<dbReference type="AlphaFoldDB" id="A0A1A9WCH4"/>
<evidence type="ECO:0000256" key="1">
    <source>
        <dbReference type="ARBA" id="ARBA00004239"/>
    </source>
</evidence>
<dbReference type="InterPro" id="IPR050127">
    <property type="entry name" value="Serine_Proteases_S1"/>
</dbReference>
<dbReference type="PROSITE" id="PS00135">
    <property type="entry name" value="TRYPSIN_SER"/>
    <property type="match status" value="2"/>
</dbReference>
<organism evidence="11 12">
    <name type="scientific">Glossina brevipalpis</name>
    <dbReference type="NCBI Taxonomy" id="37001"/>
    <lineage>
        <taxon>Eukaryota</taxon>
        <taxon>Metazoa</taxon>
        <taxon>Ecdysozoa</taxon>
        <taxon>Arthropoda</taxon>
        <taxon>Hexapoda</taxon>
        <taxon>Insecta</taxon>
        <taxon>Pterygota</taxon>
        <taxon>Neoptera</taxon>
        <taxon>Endopterygota</taxon>
        <taxon>Diptera</taxon>
        <taxon>Brachycera</taxon>
        <taxon>Muscomorpha</taxon>
        <taxon>Hippoboscoidea</taxon>
        <taxon>Glossinidae</taxon>
        <taxon>Glossina</taxon>
    </lineage>
</organism>
<sequence length="906" mass="103094">MFLLVVNAKKINKNNTDAVRDGFDYEFDNEYDINSPSISPIVENNNEEYYYDTYVVDNDTELYNVNPILRIDNSKRIYIKHVVSLRYRKAKYTFGDNHICGGTILSPGLVLTAAHCIHIPRRGALTANDIEVVAGTPDRLLKSKTTQSIKAAKLVVHPQYVGFSVQYDIGLIKLKEDFKLNDYAVSAISLPPRLPWEDEICILLGWGRLYENGPLPDEIIFNNLSVLTFKTCKRRLALVNQGNICAFDKFDLEKGACKGDSGGPLICDETEKIVDLIVNALKLPSCIFPISTGSYTRFLRDVYNNVKRCKNSKDDNTDADMEYTDVIYYKHKHHQNTTYEGNGSVKGTDTFLVTGGYRRRGRLSLSKHIVSVRSRHYTHFYGDDHICGGSIINHRFILTAAHCFALTKNPNDYTVVVGAKYRMKRTAKSRRLRVDDIRCHQDFNPDTFYADICLIKLRKNINLDNKTTEVINLPNTPPRPGIRCTTYGWGRMYENGPIPNNLIYVDIIITEKSYCNDITNSAPKQICAGDPEDYEKDACHGDSGGPLICDEALFGIVSYGYGCASPSHTGIYTDVYSFLNWIEKNRSSHPHYTRNNTFCSKINDDANNKKTNDEKATNVAVLEDHAKGPHNYENNNNYNDYDRHNNEINQYLVTGGYRMRSRKLFKYIVSVRRSYYRNFYGDDHICGGSIIGPRLILTFPIENDFELSIVVGSKKRMEQNENTRRLRVKEIRCHQEYNETTLHADICLLLLYQNINLDDRVAKIIKLPDSPPKNGMACTSFGWGRLYENGPMADELLYTDLFLLLGIYCDHITQFGLKRICANDPSDYEKDTCTGDSGGPLVCNDILIGIVSYGFGCAQPSMAGVYTDVYAYLDWIKANRSAFLIVKNLSILYYTLLINFCYTLQH</sequence>
<dbReference type="GO" id="GO:0005615">
    <property type="term" value="C:extracellular space"/>
    <property type="evidence" value="ECO:0007669"/>
    <property type="project" value="TreeGrafter"/>
</dbReference>
<dbReference type="PANTHER" id="PTHR24264">
    <property type="entry name" value="TRYPSIN-RELATED"/>
    <property type="match status" value="1"/>
</dbReference>
<dbReference type="PROSITE" id="PS00134">
    <property type="entry name" value="TRYPSIN_HIS"/>
    <property type="match status" value="1"/>
</dbReference>
<dbReference type="InterPro" id="IPR009003">
    <property type="entry name" value="Peptidase_S1_PA"/>
</dbReference>
<evidence type="ECO:0000256" key="7">
    <source>
        <dbReference type="ARBA" id="ARBA00067663"/>
    </source>
</evidence>
<dbReference type="InterPro" id="IPR001254">
    <property type="entry name" value="Trypsin_dom"/>
</dbReference>
<protein>
    <recommendedName>
        <fullName evidence="7">Lectizyme</fullName>
    </recommendedName>
    <alternativeName>
        <fullName evidence="8">Proteolytic lectin</fullName>
    </alternativeName>
</protein>
<dbReference type="FunFam" id="2.40.10.10:FF:000068">
    <property type="entry name" value="transmembrane protease serine 2"/>
    <property type="match status" value="2"/>
</dbReference>
<evidence type="ECO:0000256" key="9">
    <source>
        <dbReference type="RuleBase" id="RU363034"/>
    </source>
</evidence>
<dbReference type="SMART" id="SM00020">
    <property type="entry name" value="Tryp_SPc"/>
    <property type="match status" value="3"/>
</dbReference>
<comment type="function">
    <text evidence="6">Protein with lectin and protease activity involved in the establishment of trypanosome infections in tsetse flies. Binds D-glucosamine and agglutinates bloodstream-form trypanosomes and rabbit red blood cells. Capable of inducing transformation of bloodstream-form trypanosomes into procyclic (midgut) forms in vitro.</text>
</comment>
<dbReference type="SUPFAM" id="SSF50494">
    <property type="entry name" value="Trypsin-like serine proteases"/>
    <property type="match status" value="3"/>
</dbReference>
<evidence type="ECO:0000256" key="5">
    <source>
        <dbReference type="ARBA" id="ARBA00023157"/>
    </source>
</evidence>
<evidence type="ECO:0000256" key="4">
    <source>
        <dbReference type="ARBA" id="ARBA00022825"/>
    </source>
</evidence>
<evidence type="ECO:0000256" key="2">
    <source>
        <dbReference type="ARBA" id="ARBA00022670"/>
    </source>
</evidence>
<dbReference type="PANTHER" id="PTHR24264:SF54">
    <property type="entry name" value="PEPTIDASE S1 DOMAIN-CONTAINING PROTEIN"/>
    <property type="match status" value="1"/>
</dbReference>
<comment type="subcellular location">
    <subcellularLocation>
        <location evidence="1">Secreted</location>
        <location evidence="1">Extracellular space</location>
    </subcellularLocation>
</comment>
<keyword evidence="5" id="KW-1015">Disulfide bond</keyword>
<keyword evidence="3 9" id="KW-0378">Hydrolase</keyword>
<evidence type="ECO:0000256" key="3">
    <source>
        <dbReference type="ARBA" id="ARBA00022801"/>
    </source>
</evidence>